<protein>
    <submittedName>
        <fullName evidence="1">Uncharacterized protein</fullName>
    </submittedName>
</protein>
<proteinExistence type="predicted"/>
<keyword evidence="2" id="KW-1185">Reference proteome</keyword>
<organism evidence="1 2">
    <name type="scientific">Dallia pectoralis</name>
    <name type="common">Alaska blackfish</name>
    <dbReference type="NCBI Taxonomy" id="75939"/>
    <lineage>
        <taxon>Eukaryota</taxon>
        <taxon>Metazoa</taxon>
        <taxon>Chordata</taxon>
        <taxon>Craniata</taxon>
        <taxon>Vertebrata</taxon>
        <taxon>Euteleostomi</taxon>
        <taxon>Actinopterygii</taxon>
        <taxon>Neopterygii</taxon>
        <taxon>Teleostei</taxon>
        <taxon>Protacanthopterygii</taxon>
        <taxon>Esociformes</taxon>
        <taxon>Umbridae</taxon>
        <taxon>Dallia</taxon>
    </lineage>
</organism>
<dbReference type="Proteomes" id="UP001157502">
    <property type="component" value="Chromosome 5"/>
</dbReference>
<evidence type="ECO:0000313" key="2">
    <source>
        <dbReference type="Proteomes" id="UP001157502"/>
    </source>
</evidence>
<accession>A0ACC2H591</accession>
<gene>
    <name evidence="1" type="ORF">DPEC_G00054720</name>
</gene>
<reference evidence="1" key="1">
    <citation type="submission" date="2021-05" db="EMBL/GenBank/DDBJ databases">
        <authorList>
            <person name="Pan Q."/>
            <person name="Jouanno E."/>
            <person name="Zahm M."/>
            <person name="Klopp C."/>
            <person name="Cabau C."/>
            <person name="Louis A."/>
            <person name="Berthelot C."/>
            <person name="Parey E."/>
            <person name="Roest Crollius H."/>
            <person name="Montfort J."/>
            <person name="Robinson-Rechavi M."/>
            <person name="Bouchez O."/>
            <person name="Lampietro C."/>
            <person name="Lopez Roques C."/>
            <person name="Donnadieu C."/>
            <person name="Postlethwait J."/>
            <person name="Bobe J."/>
            <person name="Dillon D."/>
            <person name="Chandos A."/>
            <person name="von Hippel F."/>
            <person name="Guiguen Y."/>
        </authorList>
    </citation>
    <scope>NUCLEOTIDE SEQUENCE</scope>
    <source>
        <strain evidence="1">YG-Jan2019</strain>
    </source>
</reference>
<dbReference type="EMBL" id="CM055732">
    <property type="protein sequence ID" value="KAJ8011104.1"/>
    <property type="molecule type" value="Genomic_DNA"/>
</dbReference>
<evidence type="ECO:0000313" key="1">
    <source>
        <dbReference type="EMBL" id="KAJ8011104.1"/>
    </source>
</evidence>
<sequence>MARRILTNPFVRGVLARIDGVVELGHRVGGFCYQSNQEWACHNPRRQTKNVTQNRGTVDNKKSAMTTRIQPEVLRETHGRLSVESNQKMFAKDTHHRRLINVSKKRLTISKSQWNL</sequence>
<name>A0ACC2H591_DALPE</name>
<comment type="caution">
    <text evidence="1">The sequence shown here is derived from an EMBL/GenBank/DDBJ whole genome shotgun (WGS) entry which is preliminary data.</text>
</comment>